<comment type="caution">
    <text evidence="2">The sequence shown here is derived from an EMBL/GenBank/DDBJ whole genome shotgun (WGS) entry which is preliminary data.</text>
</comment>
<keyword evidence="1" id="KW-0812">Transmembrane</keyword>
<dbReference type="GeneID" id="29419850"/>
<dbReference type="AlphaFoldDB" id="W6N3T2"/>
<proteinExistence type="predicted"/>
<feature type="transmembrane region" description="Helical" evidence="1">
    <location>
        <begin position="89"/>
        <end position="109"/>
    </location>
</feature>
<sequence length="144" mass="16541">MKLENKNLNFSLKLVCFSALVIASYFFIENLSYIAIIPVIMCIYDGFKIFKCMKNRDGLKIVSFLATILVLIFILHLVVVSGIGNPVPVLLLFLITNLFFIYNIIIYIYNRYRKLTLLLHIILWILCDSIPILMIFILSAGLTS</sequence>
<keyword evidence="3" id="KW-1185">Reference proteome</keyword>
<accession>W6N3T2</accession>
<feature type="transmembrane region" description="Helical" evidence="1">
    <location>
        <begin position="62"/>
        <end position="83"/>
    </location>
</feature>
<gene>
    <name evidence="2" type="ORF">CTDIVETGP_0695</name>
</gene>
<evidence type="ECO:0000313" key="2">
    <source>
        <dbReference type="EMBL" id="CDL90625.1"/>
    </source>
</evidence>
<evidence type="ECO:0000313" key="3">
    <source>
        <dbReference type="Proteomes" id="UP000019482"/>
    </source>
</evidence>
<dbReference type="EMBL" id="CBXI010000008">
    <property type="protein sequence ID" value="CDL90625.1"/>
    <property type="molecule type" value="Genomic_DNA"/>
</dbReference>
<dbReference type="OrthoDB" id="1907006at2"/>
<keyword evidence="1" id="KW-1133">Transmembrane helix</keyword>
<organism evidence="2 3">
    <name type="scientific">Clostridium tyrobutyricum DIVETGP</name>
    <dbReference type="NCBI Taxonomy" id="1408889"/>
    <lineage>
        <taxon>Bacteria</taxon>
        <taxon>Bacillati</taxon>
        <taxon>Bacillota</taxon>
        <taxon>Clostridia</taxon>
        <taxon>Eubacteriales</taxon>
        <taxon>Clostridiaceae</taxon>
        <taxon>Clostridium</taxon>
    </lineage>
</organism>
<feature type="transmembrane region" description="Helical" evidence="1">
    <location>
        <begin position="121"/>
        <end position="142"/>
    </location>
</feature>
<keyword evidence="1" id="KW-0472">Membrane</keyword>
<dbReference type="RefSeq" id="WP_017894784.1">
    <property type="nucleotide sequence ID" value="NZ_CBXI010000008.1"/>
</dbReference>
<dbReference type="Proteomes" id="UP000019482">
    <property type="component" value="Unassembled WGS sequence"/>
</dbReference>
<name>W6N3T2_CLOTY</name>
<evidence type="ECO:0000256" key="1">
    <source>
        <dbReference type="SAM" id="Phobius"/>
    </source>
</evidence>
<reference evidence="2 3" key="1">
    <citation type="journal article" date="2015" name="Genome Announc.">
        <title>Draft Genome Sequence of Clostridium tyrobutyricum Strain DIVETGP, Isolated from Cow's Milk for Grana Padano Production.</title>
        <authorList>
            <person name="Soggiu A."/>
            <person name="Piras C."/>
            <person name="Gaiarsa S."/>
            <person name="Sassera D."/>
            <person name="Roncada P."/>
            <person name="Bendixen E."/>
            <person name="Brasca M."/>
            <person name="Bonizzi L."/>
        </authorList>
    </citation>
    <scope>NUCLEOTIDE SEQUENCE [LARGE SCALE GENOMIC DNA]</scope>
    <source>
        <strain evidence="2 3">DIVETGP</strain>
    </source>
</reference>
<protein>
    <submittedName>
        <fullName evidence="2">Uncharacterized protein</fullName>
    </submittedName>
</protein>